<organism evidence="3">
    <name type="scientific">viral metagenome</name>
    <dbReference type="NCBI Taxonomy" id="1070528"/>
    <lineage>
        <taxon>unclassified sequences</taxon>
        <taxon>metagenomes</taxon>
        <taxon>organismal metagenomes</taxon>
    </lineage>
</organism>
<reference evidence="3" key="1">
    <citation type="submission" date="2020-03" db="EMBL/GenBank/DDBJ databases">
        <title>The deep terrestrial virosphere.</title>
        <authorList>
            <person name="Holmfeldt K."/>
            <person name="Nilsson E."/>
            <person name="Simone D."/>
            <person name="Lopez-Fernandez M."/>
            <person name="Wu X."/>
            <person name="de Brujin I."/>
            <person name="Lundin D."/>
            <person name="Andersson A."/>
            <person name="Bertilsson S."/>
            <person name="Dopson M."/>
        </authorList>
    </citation>
    <scope>NUCLEOTIDE SEQUENCE</scope>
    <source>
        <strain evidence="3">MM171B00843</strain>
    </source>
</reference>
<feature type="transmembrane region" description="Helical" evidence="1">
    <location>
        <begin position="90"/>
        <end position="123"/>
    </location>
</feature>
<dbReference type="InterPro" id="IPR055768">
    <property type="entry name" value="DUF7344"/>
</dbReference>
<proteinExistence type="predicted"/>
<keyword evidence="1" id="KW-0812">Transmembrane</keyword>
<protein>
    <recommendedName>
        <fullName evidence="2">DUF7344 domain-containing protein</fullName>
    </recommendedName>
</protein>
<name>A0A6M3MEQ5_9ZZZZ</name>
<dbReference type="Pfam" id="PF24035">
    <property type="entry name" value="DUF7344"/>
    <property type="match status" value="1"/>
</dbReference>
<dbReference type="EMBL" id="MT143831">
    <property type="protein sequence ID" value="QJB03212.1"/>
    <property type="molecule type" value="Genomic_DNA"/>
</dbReference>
<evidence type="ECO:0000259" key="2">
    <source>
        <dbReference type="Pfam" id="PF24035"/>
    </source>
</evidence>
<evidence type="ECO:0000313" key="3">
    <source>
        <dbReference type="EMBL" id="QJB03212.1"/>
    </source>
</evidence>
<gene>
    <name evidence="3" type="ORF">MM171B00843_0002</name>
</gene>
<feature type="domain" description="DUF7344" evidence="2">
    <location>
        <begin position="2"/>
        <end position="66"/>
    </location>
</feature>
<dbReference type="AlphaFoldDB" id="A0A6M3MEQ5"/>
<sequence>MIEHLRSNNGSLTLDVIVDHLIEIEKDLSIAKNLRRSIKISIVQTHIPMLERTGIVTFNNHTNEVRLIKIPDDVNVHMNLLHRADISYETYYIVISLIGIAGTIVSQWFAITALIGICFGAIVQKRGKLLFKGRKLPV</sequence>
<evidence type="ECO:0000256" key="1">
    <source>
        <dbReference type="SAM" id="Phobius"/>
    </source>
</evidence>
<keyword evidence="1" id="KW-0472">Membrane</keyword>
<accession>A0A6M3MEQ5</accession>
<keyword evidence="1" id="KW-1133">Transmembrane helix</keyword>